<dbReference type="Proteomes" id="UP000828390">
    <property type="component" value="Unassembled WGS sequence"/>
</dbReference>
<protein>
    <submittedName>
        <fullName evidence="1">Uncharacterized protein</fullName>
    </submittedName>
</protein>
<dbReference type="EMBL" id="JAIWYP010000012">
    <property type="protein sequence ID" value="KAH3724998.1"/>
    <property type="molecule type" value="Genomic_DNA"/>
</dbReference>
<gene>
    <name evidence="1" type="ORF">DPMN_050826</name>
</gene>
<reference evidence="1" key="2">
    <citation type="submission" date="2020-11" db="EMBL/GenBank/DDBJ databases">
        <authorList>
            <person name="McCartney M.A."/>
            <person name="Auch B."/>
            <person name="Kono T."/>
            <person name="Mallez S."/>
            <person name="Becker A."/>
            <person name="Gohl D.M."/>
            <person name="Silverstein K.A.T."/>
            <person name="Koren S."/>
            <person name="Bechman K.B."/>
            <person name="Herman A."/>
            <person name="Abrahante J.E."/>
            <person name="Garbe J."/>
        </authorList>
    </citation>
    <scope>NUCLEOTIDE SEQUENCE</scope>
    <source>
        <strain evidence="1">Duluth1</strain>
        <tissue evidence="1">Whole animal</tissue>
    </source>
</reference>
<sequence length="74" mass="8756">MKNLQNMLVANERCPEQFEVINRQMEKLYQHFLCLRKNVRLSLSLANAKVFGCNECQSLNMLLSFTEMETRLLM</sequence>
<keyword evidence="2" id="KW-1185">Reference proteome</keyword>
<name>A0A9D4CGV2_DREPO</name>
<evidence type="ECO:0000313" key="1">
    <source>
        <dbReference type="EMBL" id="KAH3724998.1"/>
    </source>
</evidence>
<proteinExistence type="predicted"/>
<dbReference type="AlphaFoldDB" id="A0A9D4CGV2"/>
<comment type="caution">
    <text evidence="1">The sequence shown here is derived from an EMBL/GenBank/DDBJ whole genome shotgun (WGS) entry which is preliminary data.</text>
</comment>
<reference evidence="1" key="1">
    <citation type="journal article" date="2019" name="bioRxiv">
        <title>The Genome of the Zebra Mussel, Dreissena polymorpha: A Resource for Invasive Species Research.</title>
        <authorList>
            <person name="McCartney M.A."/>
            <person name="Auch B."/>
            <person name="Kono T."/>
            <person name="Mallez S."/>
            <person name="Zhang Y."/>
            <person name="Obille A."/>
            <person name="Becker A."/>
            <person name="Abrahante J.E."/>
            <person name="Garbe J."/>
            <person name="Badalamenti J.P."/>
            <person name="Herman A."/>
            <person name="Mangelson H."/>
            <person name="Liachko I."/>
            <person name="Sullivan S."/>
            <person name="Sone E.D."/>
            <person name="Koren S."/>
            <person name="Silverstein K.A.T."/>
            <person name="Beckman K.B."/>
            <person name="Gohl D.M."/>
        </authorList>
    </citation>
    <scope>NUCLEOTIDE SEQUENCE</scope>
    <source>
        <strain evidence="1">Duluth1</strain>
        <tissue evidence="1">Whole animal</tissue>
    </source>
</reference>
<evidence type="ECO:0000313" key="2">
    <source>
        <dbReference type="Proteomes" id="UP000828390"/>
    </source>
</evidence>
<accession>A0A9D4CGV2</accession>
<organism evidence="1 2">
    <name type="scientific">Dreissena polymorpha</name>
    <name type="common">Zebra mussel</name>
    <name type="synonym">Mytilus polymorpha</name>
    <dbReference type="NCBI Taxonomy" id="45954"/>
    <lineage>
        <taxon>Eukaryota</taxon>
        <taxon>Metazoa</taxon>
        <taxon>Spiralia</taxon>
        <taxon>Lophotrochozoa</taxon>
        <taxon>Mollusca</taxon>
        <taxon>Bivalvia</taxon>
        <taxon>Autobranchia</taxon>
        <taxon>Heteroconchia</taxon>
        <taxon>Euheterodonta</taxon>
        <taxon>Imparidentia</taxon>
        <taxon>Neoheterodontei</taxon>
        <taxon>Myida</taxon>
        <taxon>Dreissenoidea</taxon>
        <taxon>Dreissenidae</taxon>
        <taxon>Dreissena</taxon>
    </lineage>
</organism>